<dbReference type="EMBL" id="BMCJ01000005">
    <property type="protein sequence ID" value="GGC96107.1"/>
    <property type="molecule type" value="Genomic_DNA"/>
</dbReference>
<organism evidence="1 2">
    <name type="scientific">Thalassobacillus devorans</name>
    <dbReference type="NCBI Taxonomy" id="279813"/>
    <lineage>
        <taxon>Bacteria</taxon>
        <taxon>Bacillati</taxon>
        <taxon>Bacillota</taxon>
        <taxon>Bacilli</taxon>
        <taxon>Bacillales</taxon>
        <taxon>Bacillaceae</taxon>
        <taxon>Thalassobacillus</taxon>
    </lineage>
</organism>
<evidence type="ECO:0000313" key="2">
    <source>
        <dbReference type="Proteomes" id="UP000619534"/>
    </source>
</evidence>
<name>A0ABQ1PFB2_9BACI</name>
<evidence type="ECO:0000313" key="1">
    <source>
        <dbReference type="EMBL" id="GGC96107.1"/>
    </source>
</evidence>
<reference evidence="2" key="1">
    <citation type="journal article" date="2019" name="Int. J. Syst. Evol. Microbiol.">
        <title>The Global Catalogue of Microorganisms (GCM) 10K type strain sequencing project: providing services to taxonomists for standard genome sequencing and annotation.</title>
        <authorList>
            <consortium name="The Broad Institute Genomics Platform"/>
            <consortium name="The Broad Institute Genome Sequencing Center for Infectious Disease"/>
            <person name="Wu L."/>
            <person name="Ma J."/>
        </authorList>
    </citation>
    <scope>NUCLEOTIDE SEQUENCE [LARGE SCALE GENOMIC DNA]</scope>
    <source>
        <strain evidence="2">CCM 7282</strain>
    </source>
</reference>
<protein>
    <submittedName>
        <fullName evidence="1">Uncharacterized protein</fullName>
    </submittedName>
</protein>
<gene>
    <name evidence="1" type="ORF">GCM10007216_28580</name>
</gene>
<keyword evidence="2" id="KW-1185">Reference proteome</keyword>
<dbReference type="Proteomes" id="UP000619534">
    <property type="component" value="Unassembled WGS sequence"/>
</dbReference>
<proteinExistence type="predicted"/>
<accession>A0ABQ1PFB2</accession>
<sequence length="50" mass="5561">MNDTKAVGFRNSLMAGGQGNDETPRKFYAFSSCGVDLRRNFNVQWDNSTG</sequence>
<comment type="caution">
    <text evidence="1">The sequence shown here is derived from an EMBL/GenBank/DDBJ whole genome shotgun (WGS) entry which is preliminary data.</text>
</comment>